<proteinExistence type="predicted"/>
<comment type="caution">
    <text evidence="1">The sequence shown here is derived from an EMBL/GenBank/DDBJ whole genome shotgun (WGS) entry which is preliminary data.</text>
</comment>
<name>A0ABQ7GMI1_DUNSA</name>
<sequence length="58" mass="6582">MVLPVPCRSTSFLANIAKAIFRQICFKGQCLTWTKEGLKMNSVQVYAGRMFPTLERLS</sequence>
<gene>
    <name evidence="1" type="ORF">DUNSADRAFT_6844</name>
</gene>
<protein>
    <recommendedName>
        <fullName evidence="3">Encoded protein</fullName>
    </recommendedName>
</protein>
<keyword evidence="2" id="KW-1185">Reference proteome</keyword>
<evidence type="ECO:0000313" key="2">
    <source>
        <dbReference type="Proteomes" id="UP000815325"/>
    </source>
</evidence>
<evidence type="ECO:0008006" key="3">
    <source>
        <dbReference type="Google" id="ProtNLM"/>
    </source>
</evidence>
<organism evidence="1 2">
    <name type="scientific">Dunaliella salina</name>
    <name type="common">Green alga</name>
    <name type="synonym">Protococcus salinus</name>
    <dbReference type="NCBI Taxonomy" id="3046"/>
    <lineage>
        <taxon>Eukaryota</taxon>
        <taxon>Viridiplantae</taxon>
        <taxon>Chlorophyta</taxon>
        <taxon>core chlorophytes</taxon>
        <taxon>Chlorophyceae</taxon>
        <taxon>CS clade</taxon>
        <taxon>Chlamydomonadales</taxon>
        <taxon>Dunaliellaceae</taxon>
        <taxon>Dunaliella</taxon>
    </lineage>
</organism>
<evidence type="ECO:0000313" key="1">
    <source>
        <dbReference type="EMBL" id="KAF5835810.1"/>
    </source>
</evidence>
<dbReference type="Proteomes" id="UP000815325">
    <property type="component" value="Unassembled WGS sequence"/>
</dbReference>
<accession>A0ABQ7GMI1</accession>
<dbReference type="EMBL" id="MU069687">
    <property type="protein sequence ID" value="KAF5835810.1"/>
    <property type="molecule type" value="Genomic_DNA"/>
</dbReference>
<reference evidence="1" key="1">
    <citation type="submission" date="2017-08" db="EMBL/GenBank/DDBJ databases">
        <authorList>
            <person name="Polle J.E."/>
            <person name="Barry K."/>
            <person name="Cushman J."/>
            <person name="Schmutz J."/>
            <person name="Tran D."/>
            <person name="Hathwaick L.T."/>
            <person name="Yim W.C."/>
            <person name="Jenkins J."/>
            <person name="Mckie-Krisberg Z.M."/>
            <person name="Prochnik S."/>
            <person name="Lindquist E."/>
            <person name="Dockter R.B."/>
            <person name="Adam C."/>
            <person name="Molina H."/>
            <person name="Bunkerborg J."/>
            <person name="Jin E."/>
            <person name="Buchheim M."/>
            <person name="Magnuson J."/>
        </authorList>
    </citation>
    <scope>NUCLEOTIDE SEQUENCE</scope>
    <source>
        <strain evidence="1">CCAP 19/18</strain>
    </source>
</reference>